<dbReference type="AlphaFoldDB" id="A0A9W6QM50"/>
<name>A0A9W6QM50_9PSEU</name>
<dbReference type="GO" id="GO:0019521">
    <property type="term" value="P:D-gluconate metabolic process"/>
    <property type="evidence" value="ECO:0007669"/>
    <property type="project" value="UniProtKB-KW"/>
</dbReference>
<dbReference type="InterPro" id="IPR006001">
    <property type="entry name" value="Therm_gnt_kin"/>
</dbReference>
<dbReference type="EC" id="2.7.1.12" evidence="3 10"/>
<dbReference type="InterPro" id="IPR027417">
    <property type="entry name" value="P-loop_NTPase"/>
</dbReference>
<comment type="pathway">
    <text evidence="1">Carbohydrate acid metabolism.</text>
</comment>
<evidence type="ECO:0000256" key="6">
    <source>
        <dbReference type="ARBA" id="ARBA00022777"/>
    </source>
</evidence>
<keyword evidence="7 10" id="KW-0067">ATP-binding</keyword>
<protein>
    <recommendedName>
        <fullName evidence="3 10">Gluconokinase</fullName>
        <ecNumber evidence="3 10">2.7.1.12</ecNumber>
    </recommendedName>
</protein>
<accession>A0A9W6QM50</accession>
<dbReference type="EMBL" id="BSSD01000005">
    <property type="protein sequence ID" value="GLW92576.1"/>
    <property type="molecule type" value="Genomic_DNA"/>
</dbReference>
<dbReference type="SUPFAM" id="SSF52540">
    <property type="entry name" value="P-loop containing nucleoside triphosphate hydrolases"/>
    <property type="match status" value="1"/>
</dbReference>
<reference evidence="11" key="1">
    <citation type="submission" date="2023-02" db="EMBL/GenBank/DDBJ databases">
        <title>Actinokineospora globicatena NBRC 15670.</title>
        <authorList>
            <person name="Ichikawa N."/>
            <person name="Sato H."/>
            <person name="Tonouchi N."/>
        </authorList>
    </citation>
    <scope>NUCLEOTIDE SEQUENCE</scope>
    <source>
        <strain evidence="11">NBRC 15670</strain>
    </source>
</reference>
<keyword evidence="12" id="KW-1185">Reference proteome</keyword>
<evidence type="ECO:0000313" key="11">
    <source>
        <dbReference type="EMBL" id="GLW92576.1"/>
    </source>
</evidence>
<keyword evidence="8" id="KW-0311">Gluconate utilization</keyword>
<evidence type="ECO:0000313" key="12">
    <source>
        <dbReference type="Proteomes" id="UP001165042"/>
    </source>
</evidence>
<evidence type="ECO:0000256" key="1">
    <source>
        <dbReference type="ARBA" id="ARBA00004761"/>
    </source>
</evidence>
<evidence type="ECO:0000256" key="7">
    <source>
        <dbReference type="ARBA" id="ARBA00022840"/>
    </source>
</evidence>
<dbReference type="Pfam" id="PF01202">
    <property type="entry name" value="SKI"/>
    <property type="match status" value="1"/>
</dbReference>
<sequence length="176" mass="18835">MSFTESVHSVVVVMGVAGSGKTTVASLLAEHLGVPLAEADEFHPAANIAKMSAGTPLTDEDRWPWLDAIADWIRERAHDGGGVVTCSALKRSYRDLLGRDERVFFVHLNGSRELLAERMRGRSGHFMPVSLLDSQLADLEPLAGGEPGLELDITDPPDHLAAAAARGLAEFEGAQP</sequence>
<dbReference type="GO" id="GO:0005524">
    <property type="term" value="F:ATP binding"/>
    <property type="evidence" value="ECO:0007669"/>
    <property type="project" value="UniProtKB-KW"/>
</dbReference>
<evidence type="ECO:0000256" key="5">
    <source>
        <dbReference type="ARBA" id="ARBA00022741"/>
    </source>
</evidence>
<comment type="similarity">
    <text evidence="2 10">Belongs to the gluconokinase GntK/GntV family.</text>
</comment>
<dbReference type="GO" id="GO:0005737">
    <property type="term" value="C:cytoplasm"/>
    <property type="evidence" value="ECO:0007669"/>
    <property type="project" value="TreeGrafter"/>
</dbReference>
<evidence type="ECO:0000256" key="4">
    <source>
        <dbReference type="ARBA" id="ARBA00022679"/>
    </source>
</evidence>
<evidence type="ECO:0000256" key="2">
    <source>
        <dbReference type="ARBA" id="ARBA00008420"/>
    </source>
</evidence>
<dbReference type="PANTHER" id="PTHR43442">
    <property type="entry name" value="GLUCONOKINASE-RELATED"/>
    <property type="match status" value="1"/>
</dbReference>
<dbReference type="PANTHER" id="PTHR43442:SF3">
    <property type="entry name" value="GLUCONOKINASE-RELATED"/>
    <property type="match status" value="1"/>
</dbReference>
<dbReference type="FunFam" id="3.40.50.300:FF:000522">
    <property type="entry name" value="Gluconokinase"/>
    <property type="match status" value="1"/>
</dbReference>
<dbReference type="CDD" id="cd02021">
    <property type="entry name" value="GntK"/>
    <property type="match status" value="1"/>
</dbReference>
<evidence type="ECO:0000256" key="10">
    <source>
        <dbReference type="RuleBase" id="RU363066"/>
    </source>
</evidence>
<dbReference type="InterPro" id="IPR031322">
    <property type="entry name" value="Shikimate/glucono_kinase"/>
</dbReference>
<dbReference type="Gene3D" id="3.40.50.300">
    <property type="entry name" value="P-loop containing nucleotide triphosphate hydrolases"/>
    <property type="match status" value="1"/>
</dbReference>
<dbReference type="Proteomes" id="UP001165042">
    <property type="component" value="Unassembled WGS sequence"/>
</dbReference>
<evidence type="ECO:0000256" key="9">
    <source>
        <dbReference type="ARBA" id="ARBA00048090"/>
    </source>
</evidence>
<evidence type="ECO:0000256" key="8">
    <source>
        <dbReference type="ARBA" id="ARBA00023064"/>
    </source>
</evidence>
<dbReference type="GO" id="GO:0046316">
    <property type="term" value="F:gluconokinase activity"/>
    <property type="evidence" value="ECO:0007669"/>
    <property type="project" value="UniProtKB-EC"/>
</dbReference>
<organism evidence="11 12">
    <name type="scientific">Actinokineospora globicatena</name>
    <dbReference type="NCBI Taxonomy" id="103729"/>
    <lineage>
        <taxon>Bacteria</taxon>
        <taxon>Bacillati</taxon>
        <taxon>Actinomycetota</taxon>
        <taxon>Actinomycetes</taxon>
        <taxon>Pseudonocardiales</taxon>
        <taxon>Pseudonocardiaceae</taxon>
        <taxon>Actinokineospora</taxon>
    </lineage>
</organism>
<gene>
    <name evidence="11" type="ORF">Aglo03_33920</name>
</gene>
<comment type="catalytic activity">
    <reaction evidence="9 10">
        <text>D-gluconate + ATP = 6-phospho-D-gluconate + ADP + H(+)</text>
        <dbReference type="Rhea" id="RHEA:19433"/>
        <dbReference type="ChEBI" id="CHEBI:15378"/>
        <dbReference type="ChEBI" id="CHEBI:18391"/>
        <dbReference type="ChEBI" id="CHEBI:30616"/>
        <dbReference type="ChEBI" id="CHEBI:58759"/>
        <dbReference type="ChEBI" id="CHEBI:456216"/>
        <dbReference type="EC" id="2.7.1.12"/>
    </reaction>
</comment>
<keyword evidence="4 10" id="KW-0808">Transferase</keyword>
<dbReference type="NCBIfam" id="TIGR01313">
    <property type="entry name" value="therm_gnt_kin"/>
    <property type="match status" value="1"/>
</dbReference>
<keyword evidence="5 10" id="KW-0547">Nucleotide-binding</keyword>
<comment type="caution">
    <text evidence="11">The sequence shown here is derived from an EMBL/GenBank/DDBJ whole genome shotgun (WGS) entry which is preliminary data.</text>
</comment>
<evidence type="ECO:0000256" key="3">
    <source>
        <dbReference type="ARBA" id="ARBA00012054"/>
    </source>
</evidence>
<keyword evidence="6 10" id="KW-0418">Kinase</keyword>
<proteinExistence type="inferred from homology"/>